<dbReference type="EMBL" id="CAMXCT020006649">
    <property type="protein sequence ID" value="CAL1171034.1"/>
    <property type="molecule type" value="Genomic_DNA"/>
</dbReference>
<evidence type="ECO:0000256" key="3">
    <source>
        <dbReference type="ARBA" id="ARBA00012594"/>
    </source>
</evidence>
<dbReference type="PRINTS" id="PR00842">
    <property type="entry name" value="GLHYDLASE14B"/>
</dbReference>
<evidence type="ECO:0000313" key="12">
    <source>
        <dbReference type="Proteomes" id="UP001152797"/>
    </source>
</evidence>
<keyword evidence="6 8" id="KW-0326">Glycosidase</keyword>
<accession>A0A9P1GMP6</accession>
<keyword evidence="7 8" id="KW-0624">Polysaccharide degradation</keyword>
<keyword evidence="12" id="KW-1185">Reference proteome</keyword>
<evidence type="ECO:0000256" key="7">
    <source>
        <dbReference type="ARBA" id="ARBA00023326"/>
    </source>
</evidence>
<name>A0A9P1GMP6_9DINO</name>
<dbReference type="Pfam" id="PF00024">
    <property type="entry name" value="PAN_1"/>
    <property type="match status" value="1"/>
</dbReference>
<dbReference type="InterPro" id="IPR001554">
    <property type="entry name" value="Glyco_hydro_14"/>
</dbReference>
<dbReference type="PANTHER" id="PTHR31352:SF1">
    <property type="entry name" value="BETA-AMYLASE 3, CHLOROPLASTIC"/>
    <property type="match status" value="1"/>
</dbReference>
<evidence type="ECO:0000313" key="10">
    <source>
        <dbReference type="EMBL" id="CAI4017659.1"/>
    </source>
</evidence>
<dbReference type="SUPFAM" id="SSF51445">
    <property type="entry name" value="(Trans)glycosidases"/>
    <property type="match status" value="1"/>
</dbReference>
<dbReference type="EC" id="3.2.1.2" evidence="3 8"/>
<reference evidence="10" key="1">
    <citation type="submission" date="2022-10" db="EMBL/GenBank/DDBJ databases">
        <authorList>
            <person name="Chen Y."/>
            <person name="Dougan E. K."/>
            <person name="Chan C."/>
            <person name="Rhodes N."/>
            <person name="Thang M."/>
        </authorList>
    </citation>
    <scope>NUCLEOTIDE SEQUENCE</scope>
</reference>
<organism evidence="10">
    <name type="scientific">Cladocopium goreaui</name>
    <dbReference type="NCBI Taxonomy" id="2562237"/>
    <lineage>
        <taxon>Eukaryota</taxon>
        <taxon>Sar</taxon>
        <taxon>Alveolata</taxon>
        <taxon>Dinophyceae</taxon>
        <taxon>Suessiales</taxon>
        <taxon>Symbiodiniaceae</taxon>
        <taxon>Cladocopium</taxon>
    </lineage>
</organism>
<dbReference type="InterPro" id="IPR017853">
    <property type="entry name" value="GH"/>
</dbReference>
<dbReference type="AlphaFoldDB" id="A0A9P1GMP6"/>
<dbReference type="OrthoDB" id="1660156at2759"/>
<dbReference type="Gene3D" id="3.50.4.10">
    <property type="entry name" value="Hepatocyte Growth Factor"/>
    <property type="match status" value="1"/>
</dbReference>
<dbReference type="GO" id="GO:0016161">
    <property type="term" value="F:beta-amylase activity"/>
    <property type="evidence" value="ECO:0007669"/>
    <property type="project" value="UniProtKB-EC"/>
</dbReference>
<comment type="similarity">
    <text evidence="2 8">Belongs to the glycosyl hydrolase 14 family.</text>
</comment>
<feature type="domain" description="Apple" evidence="9">
    <location>
        <begin position="20"/>
        <end position="64"/>
    </location>
</feature>
<keyword evidence="5 8" id="KW-0119">Carbohydrate metabolism</keyword>
<sequence>LLWLANADRWRGVNGTCPGTAFKRQTASNVEQCKRRCEALPACQGVSYDRQSQNCAFLAGTEAVATETPRCFNQHHVEVFVMMPLDLVSMDGQLQEDQLPAIWAALATSKADGFMVDVWWGITEPEPKKYNFAPYRRLIDEAKSRGFKVQIVSSFHQCGGNVGDACNIPLPEFVRSLPDIWYKDAEGKETKEYISLFADAVPLADQRTPLKMYGDWFKAFRKEFKNELKGEPIVEIMVGLGPCGEMRYPSYPLDRWSFPGIGAFQSFDVHALKSLRTAAQNETFMPPHVNYNDFPQDTSFFSLNHPSNYVSSTGHFFLEWYSAALKQHGTDVISIAQKIFKKVRLAAKISGIHWWYQSPSHAAEVTAGYYNTNFHNAYLEIAQVLKNAGAEVFDFTCLEMRDSEQPEDAHSGPEELVRQSQAAAEAAGLHFAGENALQRYDQSAYDQMLVYKENLFALTYLRMTEALMQPENLQRFRCFVFAMHGDQSDCTIPDNRQSLLKRKEDGCRHHLPGEM</sequence>
<comment type="catalytic activity">
    <reaction evidence="1 8">
        <text>Hydrolysis of (1-&gt;4)-alpha-D-glucosidic linkages in polysaccharides so as to remove successive maltose units from the non-reducing ends of the chains.</text>
        <dbReference type="EC" id="3.2.1.2"/>
    </reaction>
</comment>
<dbReference type="InterPro" id="IPR018238">
    <property type="entry name" value="Glyco_hydro_14_CS"/>
</dbReference>
<evidence type="ECO:0000256" key="8">
    <source>
        <dbReference type="RuleBase" id="RU000509"/>
    </source>
</evidence>
<evidence type="ECO:0000256" key="6">
    <source>
        <dbReference type="ARBA" id="ARBA00023295"/>
    </source>
</evidence>
<dbReference type="GO" id="GO:0000272">
    <property type="term" value="P:polysaccharide catabolic process"/>
    <property type="evidence" value="ECO:0007669"/>
    <property type="project" value="UniProtKB-KW"/>
</dbReference>
<evidence type="ECO:0000256" key="2">
    <source>
        <dbReference type="ARBA" id="ARBA00005652"/>
    </source>
</evidence>
<evidence type="ECO:0000256" key="1">
    <source>
        <dbReference type="ARBA" id="ARBA00000546"/>
    </source>
</evidence>
<dbReference type="PRINTS" id="PR00750">
    <property type="entry name" value="BETAAMYLASE"/>
</dbReference>
<dbReference type="EMBL" id="CAMXCT010006649">
    <property type="protein sequence ID" value="CAI4017659.1"/>
    <property type="molecule type" value="Genomic_DNA"/>
</dbReference>
<keyword evidence="4 8" id="KW-0378">Hydrolase</keyword>
<dbReference type="InterPro" id="IPR001371">
    <property type="entry name" value="Glyco_hydro_14B_pln"/>
</dbReference>
<dbReference type="Proteomes" id="UP001152797">
    <property type="component" value="Unassembled WGS sequence"/>
</dbReference>
<proteinExistence type="inferred from homology"/>
<evidence type="ECO:0000256" key="4">
    <source>
        <dbReference type="ARBA" id="ARBA00022801"/>
    </source>
</evidence>
<dbReference type="InterPro" id="IPR003609">
    <property type="entry name" value="Pan_app"/>
</dbReference>
<gene>
    <name evidence="10" type="ORF">C1SCF055_LOCUS42286</name>
</gene>
<dbReference type="Gene3D" id="3.20.20.80">
    <property type="entry name" value="Glycosidases"/>
    <property type="match status" value="1"/>
</dbReference>
<dbReference type="PANTHER" id="PTHR31352">
    <property type="entry name" value="BETA-AMYLASE 1, CHLOROPLASTIC"/>
    <property type="match status" value="1"/>
</dbReference>
<dbReference type="Pfam" id="PF01373">
    <property type="entry name" value="Glyco_hydro_14"/>
    <property type="match status" value="1"/>
</dbReference>
<evidence type="ECO:0000256" key="5">
    <source>
        <dbReference type="ARBA" id="ARBA00023277"/>
    </source>
</evidence>
<dbReference type="EMBL" id="CAMXCT030006649">
    <property type="protein sequence ID" value="CAL4804971.1"/>
    <property type="molecule type" value="Genomic_DNA"/>
</dbReference>
<dbReference type="PROSITE" id="PS00506">
    <property type="entry name" value="BETA_AMYLASE_1"/>
    <property type="match status" value="1"/>
</dbReference>
<reference evidence="11" key="2">
    <citation type="submission" date="2024-04" db="EMBL/GenBank/DDBJ databases">
        <authorList>
            <person name="Chen Y."/>
            <person name="Shah S."/>
            <person name="Dougan E. K."/>
            <person name="Thang M."/>
            <person name="Chan C."/>
        </authorList>
    </citation>
    <scope>NUCLEOTIDE SEQUENCE [LARGE SCALE GENOMIC DNA]</scope>
</reference>
<comment type="caution">
    <text evidence="10">The sequence shown here is derived from an EMBL/GenBank/DDBJ whole genome shotgun (WGS) entry which is preliminary data.</text>
</comment>
<evidence type="ECO:0000313" key="11">
    <source>
        <dbReference type="EMBL" id="CAL1171034.1"/>
    </source>
</evidence>
<protein>
    <recommendedName>
        <fullName evidence="3 8">Beta-amylase</fullName>
        <ecNumber evidence="3 8">3.2.1.2</ecNumber>
    </recommendedName>
</protein>
<evidence type="ECO:0000259" key="9">
    <source>
        <dbReference type="Pfam" id="PF00024"/>
    </source>
</evidence>
<feature type="non-terminal residue" evidence="10">
    <location>
        <position position="1"/>
    </location>
</feature>